<sequence>MDKADQAREQEEAERRRALVSAQFFEWIEESREIVGVNFEELSAEDQAFLSVNLATSLMLTHKLGEIEARLGSIRQELNAKEPN</sequence>
<gene>
    <name evidence="1" type="ORF">HMH01_12375</name>
</gene>
<keyword evidence="2" id="KW-1185">Reference proteome</keyword>
<protein>
    <submittedName>
        <fullName evidence="1">Uncharacterized protein</fullName>
    </submittedName>
</protein>
<evidence type="ECO:0000313" key="1">
    <source>
        <dbReference type="EMBL" id="NNU81232.1"/>
    </source>
</evidence>
<name>A0A849L4W7_9RHOB</name>
<dbReference type="Proteomes" id="UP000572377">
    <property type="component" value="Unassembled WGS sequence"/>
</dbReference>
<proteinExistence type="predicted"/>
<dbReference type="AlphaFoldDB" id="A0A849L4W7"/>
<dbReference type="RefSeq" id="WP_171326004.1">
    <property type="nucleotide sequence ID" value="NZ_JABFBC010000002.1"/>
</dbReference>
<accession>A0A849L4W7</accession>
<reference evidence="1 2" key="1">
    <citation type="submission" date="2020-05" db="EMBL/GenBank/DDBJ databases">
        <title>Gimesia benthica sp. nov., a novel planctomycete isolated from a deep-sea water sample of the Northwest Indian Ocean.</title>
        <authorList>
            <person name="Wang J."/>
            <person name="Ruan C."/>
            <person name="Song L."/>
            <person name="Zhu Y."/>
            <person name="Li A."/>
            <person name="Zheng X."/>
            <person name="Wang L."/>
            <person name="Lu Z."/>
            <person name="Huang Y."/>
            <person name="Du W."/>
            <person name="Zhou Y."/>
            <person name="Huang L."/>
            <person name="Dai X."/>
        </authorList>
    </citation>
    <scope>NUCLEOTIDE SEQUENCE [LARGE SCALE GENOMIC DNA]</scope>
    <source>
        <strain evidence="1 2">YYQ-30</strain>
    </source>
</reference>
<comment type="caution">
    <text evidence="1">The sequence shown here is derived from an EMBL/GenBank/DDBJ whole genome shotgun (WGS) entry which is preliminary data.</text>
</comment>
<organism evidence="1 2">
    <name type="scientific">Halovulum dunhuangense</name>
    <dbReference type="NCBI Taxonomy" id="1505036"/>
    <lineage>
        <taxon>Bacteria</taxon>
        <taxon>Pseudomonadati</taxon>
        <taxon>Pseudomonadota</taxon>
        <taxon>Alphaproteobacteria</taxon>
        <taxon>Rhodobacterales</taxon>
        <taxon>Paracoccaceae</taxon>
        <taxon>Halovulum</taxon>
    </lineage>
</organism>
<evidence type="ECO:0000313" key="2">
    <source>
        <dbReference type="Proteomes" id="UP000572377"/>
    </source>
</evidence>
<dbReference type="EMBL" id="JABFBC010000002">
    <property type="protein sequence ID" value="NNU81232.1"/>
    <property type="molecule type" value="Genomic_DNA"/>
</dbReference>